<keyword evidence="3" id="KW-1185">Reference proteome</keyword>
<reference evidence="3" key="1">
    <citation type="journal article" date="2019" name="Int. J. Syst. Evol. Microbiol.">
        <title>The Global Catalogue of Microorganisms (GCM) 10K type strain sequencing project: providing services to taxonomists for standard genome sequencing and annotation.</title>
        <authorList>
            <consortium name="The Broad Institute Genomics Platform"/>
            <consortium name="The Broad Institute Genome Sequencing Center for Infectious Disease"/>
            <person name="Wu L."/>
            <person name="Ma J."/>
        </authorList>
    </citation>
    <scope>NUCLEOTIDE SEQUENCE [LARGE SCALE GENOMIC DNA]</scope>
    <source>
        <strain evidence="3">NCAIM B.02333</strain>
    </source>
</reference>
<comment type="caution">
    <text evidence="2">The sequence shown here is derived from an EMBL/GenBank/DDBJ whole genome shotgun (WGS) entry which is preliminary data.</text>
</comment>
<proteinExistence type="predicted"/>
<dbReference type="EMBL" id="JBHRWW010000006">
    <property type="protein sequence ID" value="MFC3688922.1"/>
    <property type="molecule type" value="Genomic_DNA"/>
</dbReference>
<evidence type="ECO:0000256" key="1">
    <source>
        <dbReference type="SAM" id="MobiDB-lite"/>
    </source>
</evidence>
<organism evidence="2 3">
    <name type="scientific">Aquipuribacter hungaricus</name>
    <dbReference type="NCBI Taxonomy" id="545624"/>
    <lineage>
        <taxon>Bacteria</taxon>
        <taxon>Bacillati</taxon>
        <taxon>Actinomycetota</taxon>
        <taxon>Actinomycetes</taxon>
        <taxon>Micrococcales</taxon>
        <taxon>Intrasporangiaceae</taxon>
        <taxon>Aquipuribacter</taxon>
    </lineage>
</organism>
<protein>
    <submittedName>
        <fullName evidence="2">Uncharacterized protein</fullName>
    </submittedName>
</protein>
<dbReference type="RefSeq" id="WP_340288226.1">
    <property type="nucleotide sequence ID" value="NZ_JBBEOI010000001.1"/>
</dbReference>
<feature type="region of interest" description="Disordered" evidence="1">
    <location>
        <begin position="433"/>
        <end position="464"/>
    </location>
</feature>
<evidence type="ECO:0000313" key="3">
    <source>
        <dbReference type="Proteomes" id="UP001595685"/>
    </source>
</evidence>
<accession>A0ABV7WHK7</accession>
<gene>
    <name evidence="2" type="ORF">ACFOLH_11270</name>
</gene>
<evidence type="ECO:0000313" key="2">
    <source>
        <dbReference type="EMBL" id="MFC3688922.1"/>
    </source>
</evidence>
<sequence>MSSPTGVEGRPDTWTRSWYDVGRQVAALLEHREPVAPDLLPLAVASHAATVRTLVTVHRDLTRRDGPRGAGGPTVQLLETNPVKALGIALEQHPATPGVALSDVLTTNPPPGPARLWHDLARASITAADAWRTADPASRPRSHQAWSLMADVGSIAQGLAHLDESVARAATRMSVDVQAQLGITPGVLSDRYAAAATAGLRAAGERTRALAARGPLPDVAPLHQPFTRPAAVKAPVHVPLAQDATVELLDRAHTISPRDLTHLARTQARLVEHVARLTGDVDVAGAARGQLAQLQAVVPRQLQTIEPTSDHRPLQQAQLLLTYVAAMSPEHPDAPRVAAAIARSQPAVVDALHRAARHQLATAGWLVTNPNERATSTLWVRQAPRSQWQPDLMHRLVQARTTAHQLASAAGPNPFPNSEAAIALATARQGLAPRDAIRAPAFSRTTERPASTSRAVRASTDLER</sequence>
<dbReference type="Proteomes" id="UP001595685">
    <property type="component" value="Unassembled WGS sequence"/>
</dbReference>
<name>A0ABV7WHK7_9MICO</name>